<feature type="domain" description="Thiamin pyrophosphokinase thiamin-binding" evidence="6">
    <location>
        <begin position="139"/>
        <end position="202"/>
    </location>
</feature>
<dbReference type="SUPFAM" id="SSF63999">
    <property type="entry name" value="Thiamin pyrophosphokinase, catalytic domain"/>
    <property type="match status" value="1"/>
</dbReference>
<keyword evidence="2" id="KW-0547">Nucleotide-binding</keyword>
<dbReference type="InterPro" id="IPR006282">
    <property type="entry name" value="Thi_PPkinase"/>
</dbReference>
<evidence type="ECO:0000313" key="8">
    <source>
        <dbReference type="Proteomes" id="UP000483839"/>
    </source>
</evidence>
<comment type="caution">
    <text evidence="7">The sequence shown here is derived from an EMBL/GenBank/DDBJ whole genome shotgun (WGS) entry which is preliminary data.</text>
</comment>
<proteinExistence type="predicted"/>
<evidence type="ECO:0000256" key="2">
    <source>
        <dbReference type="ARBA" id="ARBA00022741"/>
    </source>
</evidence>
<gene>
    <name evidence="7" type="ORF">GKS16_03735</name>
</gene>
<organism evidence="7 8">
    <name type="scientific">Streptococcus uberis</name>
    <dbReference type="NCBI Taxonomy" id="1349"/>
    <lineage>
        <taxon>Bacteria</taxon>
        <taxon>Bacillati</taxon>
        <taxon>Bacillota</taxon>
        <taxon>Bacilli</taxon>
        <taxon>Lactobacillales</taxon>
        <taxon>Streptococcaceae</taxon>
        <taxon>Streptococcus</taxon>
    </lineage>
</organism>
<dbReference type="PANTHER" id="PTHR41299">
    <property type="entry name" value="THIAMINE PYROPHOSPHOKINASE"/>
    <property type="match status" value="1"/>
</dbReference>
<dbReference type="Pfam" id="PF04263">
    <property type="entry name" value="TPK_catalytic"/>
    <property type="match status" value="1"/>
</dbReference>
<dbReference type="GO" id="GO:0005524">
    <property type="term" value="F:ATP binding"/>
    <property type="evidence" value="ECO:0007669"/>
    <property type="project" value="UniProtKB-KW"/>
</dbReference>
<dbReference type="InterPro" id="IPR007373">
    <property type="entry name" value="Thiamin_PyroPKinase_B1-bd"/>
</dbReference>
<keyword evidence="3 7" id="KW-0418">Kinase</keyword>
<evidence type="ECO:0000256" key="4">
    <source>
        <dbReference type="ARBA" id="ARBA00022840"/>
    </source>
</evidence>
<dbReference type="GO" id="GO:0006772">
    <property type="term" value="P:thiamine metabolic process"/>
    <property type="evidence" value="ECO:0007669"/>
    <property type="project" value="UniProtKB-UniRule"/>
</dbReference>
<dbReference type="InterPro" id="IPR007371">
    <property type="entry name" value="TPK_catalytic"/>
</dbReference>
<evidence type="ECO:0000256" key="1">
    <source>
        <dbReference type="ARBA" id="ARBA00022679"/>
    </source>
</evidence>
<dbReference type="GO" id="GO:0004788">
    <property type="term" value="F:thiamine diphosphokinase activity"/>
    <property type="evidence" value="ECO:0007669"/>
    <property type="project" value="UniProtKB-UniRule"/>
</dbReference>
<name>A0A6L6G9E8_STRUB</name>
<keyword evidence="4" id="KW-0067">ATP-binding</keyword>
<dbReference type="NCBIfam" id="TIGR01378">
    <property type="entry name" value="thi_PPkinase"/>
    <property type="match status" value="1"/>
</dbReference>
<dbReference type="PANTHER" id="PTHR41299:SF1">
    <property type="entry name" value="THIAMINE PYROPHOSPHOKINASE"/>
    <property type="match status" value="1"/>
</dbReference>
<reference evidence="7 8" key="1">
    <citation type="submission" date="2019-11" db="EMBL/GenBank/DDBJ databases">
        <title>Streptococcus uberis isolated from clinical mastitis cases on a southeastern Queensland dairy.</title>
        <authorList>
            <person name="Workentine M.L."/>
            <person name="Price R."/>
            <person name="Olchowy T."/>
        </authorList>
    </citation>
    <scope>NUCLEOTIDE SEQUENCE [LARGE SCALE GENOMIC DNA]</scope>
    <source>
        <strain evidence="7 8">OLC4459-A17</strain>
    </source>
</reference>
<dbReference type="Pfam" id="PF04265">
    <property type="entry name" value="TPK_B1_binding"/>
    <property type="match status" value="1"/>
</dbReference>
<dbReference type="OMA" id="ITYCPEG"/>
<dbReference type="InterPro" id="IPR053149">
    <property type="entry name" value="TPK"/>
</dbReference>
<evidence type="ECO:0000313" key="7">
    <source>
        <dbReference type="EMBL" id="MTD01386.1"/>
    </source>
</evidence>
<dbReference type="GO" id="GO:0016301">
    <property type="term" value="F:kinase activity"/>
    <property type="evidence" value="ECO:0007669"/>
    <property type="project" value="UniProtKB-KW"/>
</dbReference>
<dbReference type="GO" id="GO:0009229">
    <property type="term" value="P:thiamine diphosphate biosynthetic process"/>
    <property type="evidence" value="ECO:0007669"/>
    <property type="project" value="InterPro"/>
</dbReference>
<evidence type="ECO:0000259" key="6">
    <source>
        <dbReference type="SMART" id="SM00983"/>
    </source>
</evidence>
<accession>A0A6L6G9E8</accession>
<dbReference type="CDD" id="cd07995">
    <property type="entry name" value="TPK"/>
    <property type="match status" value="1"/>
</dbReference>
<dbReference type="Proteomes" id="UP000483839">
    <property type="component" value="Unassembled WGS sequence"/>
</dbReference>
<dbReference type="InterPro" id="IPR036759">
    <property type="entry name" value="TPK_catalytic_sf"/>
</dbReference>
<keyword evidence="1 7" id="KW-0808">Transferase</keyword>
<dbReference type="SMART" id="SM00983">
    <property type="entry name" value="TPK_B1_binding"/>
    <property type="match status" value="1"/>
</dbReference>
<dbReference type="AlphaFoldDB" id="A0A6L6G9E8"/>
<protein>
    <recommendedName>
        <fullName evidence="5">Thiamine diphosphokinase</fullName>
        <ecNumber evidence="5">2.7.6.2</ecNumber>
    </recommendedName>
</protein>
<sequence length="210" mass="23830">MISIAMIAGGQMTDFSAQFDYYVGIDRGSLFLIENGLPLELAIGDFDSVSEEELSNIKERAKEWIQAPVEKDDTDTELALKTVFERFPDAQVTLFAAFGGRLDHMMSNIFLPSDPEIAPYMKQIILKDDLNHIHYFPSGHHKVEQVEGMTYVSFMTDGDAPLSIEKAKYQLTSDHYFQKKVYSSNEFVGKPIEVTLDKGYLVVIQSKDRR</sequence>
<evidence type="ECO:0000256" key="3">
    <source>
        <dbReference type="ARBA" id="ARBA00022777"/>
    </source>
</evidence>
<evidence type="ECO:0000256" key="5">
    <source>
        <dbReference type="NCBIfam" id="TIGR01378"/>
    </source>
</evidence>
<dbReference type="RefSeq" id="WP_015911937.1">
    <property type="nucleotide sequence ID" value="NZ_BAABQA010000002.1"/>
</dbReference>
<dbReference type="Gene3D" id="3.40.50.10240">
    <property type="entry name" value="Thiamin pyrophosphokinase, catalytic domain"/>
    <property type="match status" value="1"/>
</dbReference>
<dbReference type="EMBL" id="WLXI01000036">
    <property type="protein sequence ID" value="MTD01386.1"/>
    <property type="molecule type" value="Genomic_DNA"/>
</dbReference>
<dbReference type="GO" id="GO:0030975">
    <property type="term" value="F:thiamine binding"/>
    <property type="evidence" value="ECO:0007669"/>
    <property type="project" value="InterPro"/>
</dbReference>
<dbReference type="EC" id="2.7.6.2" evidence="5"/>